<comment type="caution">
    <text evidence="2">The sequence shown here is derived from an EMBL/GenBank/DDBJ whole genome shotgun (WGS) entry which is preliminary data.</text>
</comment>
<dbReference type="InterPro" id="IPR006530">
    <property type="entry name" value="YD"/>
</dbReference>
<dbReference type="Pfam" id="PF05593">
    <property type="entry name" value="RHS_repeat"/>
    <property type="match status" value="1"/>
</dbReference>
<dbReference type="InterPro" id="IPR022385">
    <property type="entry name" value="Rhs_assc_core"/>
</dbReference>
<feature type="chain" id="PRO_5012310018" description="RHS repeat-associated core domain-containing protein" evidence="1">
    <location>
        <begin position="37"/>
        <end position="1373"/>
    </location>
</feature>
<dbReference type="NCBIfam" id="TIGR03696">
    <property type="entry name" value="Rhs_assc_core"/>
    <property type="match status" value="1"/>
</dbReference>
<evidence type="ECO:0000313" key="3">
    <source>
        <dbReference type="Proteomes" id="UP000197446"/>
    </source>
</evidence>
<dbReference type="InterPro" id="IPR050708">
    <property type="entry name" value="T6SS_VgrG/RHS"/>
</dbReference>
<sequence>MFKTKAVPARRQSAGRCFLALGILLTYWLSPTGAQAQSPANIYSYSRTSSFAYYGVSDGAWAGLLKSEIVEPGNPQLCVVTTYAYDPYGNKISAETANCAGATGRAQFTQRKNTSTFAAVASQAIVVNGSTINVAVPAGLFPSSSANALNHTETKTYDPRYGAPLSLIGPNQIPTSWKVDDFGRVTQETRADGTRTVTAYCTLSGLGLDTTANSSVSNGDPLSCPSGSADAPADAVAFVHTEPWDSSNNKIGPFVRVYKDRMGRDVRSVTQAFDGTAQASGKSGALAYKDTVYSPYGVKSIETQAYFAGSGSSTTSGSNDVGLSQIVVDVLGRPTTIFVADPNGGGGTQSFGSYGSRRVAQTTYTYVGLATTTTNDKGQTRKEDKNALGELVRVTDASGATLLHQRDAFGNLVQTKDALGNLTTLSYDYRGRKTKLQDPDTGTWNYDYDALGQLVWQQSPNQLAQGSETTMVYDVLGRMTSRGEPEYISTWRYDTNADGSSCMNANANQGKGKLCQSGTSNGVSRQYVYDSLGRPTSSRTSINNGPSFASSVSYDSRGRVQTQTYPTGVQVGYSYTTQLGFLEKLQLNTPATVAPLPNASGQTAAGTSLAAGAVLWQAQVVGAWGKVEQQVYGNGIVNRAAFEAATGRIKSLTAGVNDTVLAQTYSWDSLSNLQSRIDANGDGNTGAVSEVFSYDDQLNRLTGYRVDAPAIPVSRSVTLQYNALGMLLYKSDVANYTYNAQGGGPGSKPHALQSVAGVLNTTYGYDANGNLISASTGKYRSLSYTSFNLPDGGAGLQGVNGLPKYSWQYDENHARIRETRQDSTGTRTTWYHHPDNQGGLAFESEVAPSGTVSNRHYLSAGGQVIGVLVKTGALPTLAASQTTPAALTSVTLVKVEYWHKDHLGSLITTTDHGGAVTQRYAYDPFGKRRYTSGTYDPFGALIVDWVSTQNAGTDRGFTSHEHLDDVGIVHMNGRLYDANLGVFLQADPFIQDLSNLQNYNRYGYCHNNPLTCTDPSGYLSLFGHKILPGLFNNSTLRIAASLAAAWILGPACQGTLCVALFESGWANAAVAGFTSSAISSGNLKGALQGSFTAVAFYGAGSFITEGLGGVGGWGERSWQAVAVHAVVGCITSSAAGNKCGPGALAAGLSQAITSYGPASLNKFNVQSIAVRMVVGGTVSVLGGGKFANGANSAAFGYIFNSLAHAWAGTEATYALADRLNARDGADTWLVNRGSFWDILLDGRADLVNKDRQTFEVKTNRCLADAACQLDAEKQLNRYITSSAGEDGVPRLTVGNSFTVFRGDPSILAYGTVMGVETTFSFNPTRSSGLIGYDIVDETPTLKKIWESFFKRKSATDGLPPTAPIPMPPLIPIP</sequence>
<keyword evidence="3" id="KW-1185">Reference proteome</keyword>
<evidence type="ECO:0000256" key="1">
    <source>
        <dbReference type="SAM" id="SignalP"/>
    </source>
</evidence>
<name>A0A254N7Q1_9BURK</name>
<dbReference type="Proteomes" id="UP000197446">
    <property type="component" value="Unassembled WGS sequence"/>
</dbReference>
<accession>A0A254N7Q1</accession>
<evidence type="ECO:0000313" key="2">
    <source>
        <dbReference type="EMBL" id="OWR04046.1"/>
    </source>
</evidence>
<protein>
    <recommendedName>
        <fullName evidence="4">RHS repeat-associated core domain-containing protein</fullName>
    </recommendedName>
</protein>
<dbReference type="InterPro" id="IPR031325">
    <property type="entry name" value="RHS_repeat"/>
</dbReference>
<organism evidence="2 3">
    <name type="scientific">Roseateles puraquae</name>
    <dbReference type="NCBI Taxonomy" id="431059"/>
    <lineage>
        <taxon>Bacteria</taxon>
        <taxon>Pseudomonadati</taxon>
        <taxon>Pseudomonadota</taxon>
        <taxon>Betaproteobacteria</taxon>
        <taxon>Burkholderiales</taxon>
        <taxon>Sphaerotilaceae</taxon>
        <taxon>Roseateles</taxon>
    </lineage>
</organism>
<feature type="signal peptide" evidence="1">
    <location>
        <begin position="1"/>
        <end position="36"/>
    </location>
</feature>
<dbReference type="Gene3D" id="2.180.10.10">
    <property type="entry name" value="RHS repeat-associated core"/>
    <property type="match status" value="1"/>
</dbReference>
<dbReference type="RefSeq" id="WP_088483066.1">
    <property type="nucleotide sequence ID" value="NZ_NISI01000003.1"/>
</dbReference>
<dbReference type="OrthoDB" id="8552614at2"/>
<dbReference type="EMBL" id="NISI01000003">
    <property type="protein sequence ID" value="OWR04046.1"/>
    <property type="molecule type" value="Genomic_DNA"/>
</dbReference>
<proteinExistence type="predicted"/>
<gene>
    <name evidence="2" type="ORF">CDO81_09990</name>
</gene>
<evidence type="ECO:0008006" key="4">
    <source>
        <dbReference type="Google" id="ProtNLM"/>
    </source>
</evidence>
<reference evidence="2 3" key="1">
    <citation type="journal article" date="2007" name="Int. J. Syst. Evol. Microbiol.">
        <title>Description of Pelomonas aquatica sp. nov. and Pelomonas puraquae sp. nov., isolated from industrial and haemodialysis water.</title>
        <authorList>
            <person name="Gomila M."/>
            <person name="Bowien B."/>
            <person name="Falsen E."/>
            <person name="Moore E.R."/>
            <person name="Lalucat J."/>
        </authorList>
    </citation>
    <scope>NUCLEOTIDE SEQUENCE [LARGE SCALE GENOMIC DNA]</scope>
    <source>
        <strain evidence="2 3">CCUG 52769</strain>
    </source>
</reference>
<dbReference type="NCBIfam" id="TIGR01643">
    <property type="entry name" value="YD_repeat_2x"/>
    <property type="match status" value="1"/>
</dbReference>
<dbReference type="PANTHER" id="PTHR32305">
    <property type="match status" value="1"/>
</dbReference>
<keyword evidence="1" id="KW-0732">Signal</keyword>
<dbReference type="PANTHER" id="PTHR32305:SF15">
    <property type="entry name" value="PROTEIN RHSA-RELATED"/>
    <property type="match status" value="1"/>
</dbReference>